<gene>
    <name evidence="5" type="ORF">SAMN05444351_4397</name>
</gene>
<comment type="similarity">
    <text evidence="1 3">Belongs to the short-chain dehydrogenases/reductases (SDR) family.</text>
</comment>
<keyword evidence="6" id="KW-1185">Reference proteome</keyword>
<reference evidence="5 6" key="1">
    <citation type="submission" date="2016-11" db="EMBL/GenBank/DDBJ databases">
        <authorList>
            <person name="Jaros S."/>
            <person name="Januszkiewicz K."/>
            <person name="Wedrychowicz H."/>
        </authorList>
    </citation>
    <scope>NUCLEOTIDE SEQUENCE [LARGE SCALE GENOMIC DNA]</scope>
    <source>
        <strain evidence="5 6">DSM 45408</strain>
    </source>
</reference>
<dbReference type="InterPro" id="IPR020904">
    <property type="entry name" value="Sc_DH/Rdtase_CS"/>
</dbReference>
<dbReference type="Pfam" id="PF00106">
    <property type="entry name" value="adh_short"/>
    <property type="match status" value="1"/>
</dbReference>
<dbReference type="EMBL" id="FQVX01000006">
    <property type="protein sequence ID" value="SHH26650.1"/>
    <property type="molecule type" value="Genomic_DNA"/>
</dbReference>
<dbReference type="SUPFAM" id="SSF51735">
    <property type="entry name" value="NAD(P)-binding Rossmann-fold domains"/>
    <property type="match status" value="1"/>
</dbReference>
<evidence type="ECO:0000313" key="5">
    <source>
        <dbReference type="EMBL" id="SHH26650.1"/>
    </source>
</evidence>
<name>A0A1M5RKD6_9ACTN</name>
<dbReference type="RefSeq" id="WP_073422519.1">
    <property type="nucleotide sequence ID" value="NZ_FQVX01000006.1"/>
</dbReference>
<dbReference type="InterPro" id="IPR036291">
    <property type="entry name" value="NAD(P)-bd_dom_sf"/>
</dbReference>
<dbReference type="InterPro" id="IPR002347">
    <property type="entry name" value="SDR_fam"/>
</dbReference>
<dbReference type="PRINTS" id="PR00080">
    <property type="entry name" value="SDRFAMILY"/>
</dbReference>
<evidence type="ECO:0000313" key="6">
    <source>
        <dbReference type="Proteomes" id="UP000184471"/>
    </source>
</evidence>
<dbReference type="STRING" id="1070870.SAMN05444351_4397"/>
<evidence type="ECO:0000256" key="3">
    <source>
        <dbReference type="RuleBase" id="RU000363"/>
    </source>
</evidence>
<dbReference type="PRINTS" id="PR00081">
    <property type="entry name" value="GDHRDH"/>
</dbReference>
<feature type="region of interest" description="Disordered" evidence="4">
    <location>
        <begin position="248"/>
        <end position="273"/>
    </location>
</feature>
<evidence type="ECO:0000256" key="1">
    <source>
        <dbReference type="ARBA" id="ARBA00006484"/>
    </source>
</evidence>
<evidence type="ECO:0000256" key="4">
    <source>
        <dbReference type="SAM" id="MobiDB-lite"/>
    </source>
</evidence>
<dbReference type="PROSITE" id="PS00061">
    <property type="entry name" value="ADH_SHORT"/>
    <property type="match status" value="1"/>
</dbReference>
<protein>
    <submittedName>
        <fullName evidence="5">Protochlorophyllide reductase</fullName>
    </submittedName>
</protein>
<feature type="region of interest" description="Disordered" evidence="4">
    <location>
        <begin position="142"/>
        <end position="166"/>
    </location>
</feature>
<organism evidence="5 6">
    <name type="scientific">Geodermatophilus nigrescens</name>
    <dbReference type="NCBI Taxonomy" id="1070870"/>
    <lineage>
        <taxon>Bacteria</taxon>
        <taxon>Bacillati</taxon>
        <taxon>Actinomycetota</taxon>
        <taxon>Actinomycetes</taxon>
        <taxon>Geodermatophilales</taxon>
        <taxon>Geodermatophilaceae</taxon>
        <taxon>Geodermatophilus</taxon>
    </lineage>
</organism>
<dbReference type="PANTHER" id="PTHR24320">
    <property type="entry name" value="RETINOL DEHYDROGENASE"/>
    <property type="match status" value="1"/>
</dbReference>
<dbReference type="Proteomes" id="UP000184471">
    <property type="component" value="Unassembled WGS sequence"/>
</dbReference>
<dbReference type="PANTHER" id="PTHR24320:SF148">
    <property type="entry name" value="NAD(P)-BINDING ROSSMANN-FOLD SUPERFAMILY PROTEIN"/>
    <property type="match status" value="1"/>
</dbReference>
<sequence length="295" mass="31109">MGTTRTALVTGATSGLGLATVRRLAATPGWRVVLAVRDLRRGRALAGELGPDAGLVALELASLASVREAAATVAGQEPPVDVLVLNAGLQVTRSDVASADGHELTFAVNHLGNYLLTRLLLPHLAPGGRVVTVGSGTHFGTLRKSGPYPRPRWEDPRVLATPREGSGQRAYATSKLATVYFSRELARRTPGIDVVTFDPGLLPATGLARDYSPRAQALYRRLTPLLERLPGAQTVERAAGQLADVVTGPDGTPGRYVERGVEAPSSPESLDPRRARELWDVSADLVGLPAQISAS</sequence>
<accession>A0A1M5RKD6</accession>
<dbReference type="Gene3D" id="3.40.50.720">
    <property type="entry name" value="NAD(P)-binding Rossmann-like Domain"/>
    <property type="match status" value="1"/>
</dbReference>
<dbReference type="GO" id="GO:0016491">
    <property type="term" value="F:oxidoreductase activity"/>
    <property type="evidence" value="ECO:0007669"/>
    <property type="project" value="UniProtKB-KW"/>
</dbReference>
<dbReference type="OrthoDB" id="3237043at2"/>
<dbReference type="AlphaFoldDB" id="A0A1M5RKD6"/>
<evidence type="ECO:0000256" key="2">
    <source>
        <dbReference type="ARBA" id="ARBA00023002"/>
    </source>
</evidence>
<proteinExistence type="inferred from homology"/>
<keyword evidence="2" id="KW-0560">Oxidoreductase</keyword>